<reference evidence="7 8" key="1">
    <citation type="submission" date="2018-06" db="EMBL/GenBank/DDBJ databases">
        <title>Thermoflavimicrobium daqus sp. nov., a thermophilic microbe isolated from Moutai-flavour Daqu.</title>
        <authorList>
            <person name="Wang X."/>
            <person name="Zhou H."/>
        </authorList>
    </citation>
    <scope>NUCLEOTIDE SEQUENCE [LARGE SCALE GENOMIC DNA]</scope>
    <source>
        <strain evidence="7 8">FBKL4.011</strain>
    </source>
</reference>
<feature type="domain" description="RNA polymerase sigma-70 region 2" evidence="5">
    <location>
        <begin position="28"/>
        <end position="96"/>
    </location>
</feature>
<dbReference type="Pfam" id="PF04542">
    <property type="entry name" value="Sigma70_r2"/>
    <property type="match status" value="1"/>
</dbReference>
<evidence type="ECO:0008006" key="9">
    <source>
        <dbReference type="Google" id="ProtNLM"/>
    </source>
</evidence>
<evidence type="ECO:0000256" key="1">
    <source>
        <dbReference type="ARBA" id="ARBA00010641"/>
    </source>
</evidence>
<reference evidence="7 8" key="2">
    <citation type="submission" date="2018-06" db="EMBL/GenBank/DDBJ databases">
        <authorList>
            <person name="Zhirakovskaya E."/>
        </authorList>
    </citation>
    <scope>NUCLEOTIDE SEQUENCE [LARGE SCALE GENOMIC DNA]</scope>
    <source>
        <strain evidence="7 8">FBKL4.011</strain>
    </source>
</reference>
<dbReference type="InterPro" id="IPR036388">
    <property type="entry name" value="WH-like_DNA-bd_sf"/>
</dbReference>
<evidence type="ECO:0000313" key="7">
    <source>
        <dbReference type="EMBL" id="RAL26676.1"/>
    </source>
</evidence>
<keyword evidence="2" id="KW-0805">Transcription regulation</keyword>
<dbReference type="Gene3D" id="1.10.1740.10">
    <property type="match status" value="1"/>
</dbReference>
<dbReference type="Gene3D" id="1.10.10.10">
    <property type="entry name" value="Winged helix-like DNA-binding domain superfamily/Winged helix DNA-binding domain"/>
    <property type="match status" value="1"/>
</dbReference>
<dbReference type="GO" id="GO:0003677">
    <property type="term" value="F:DNA binding"/>
    <property type="evidence" value="ECO:0007669"/>
    <property type="project" value="InterPro"/>
</dbReference>
<dbReference type="AlphaFoldDB" id="A0A364K8P7"/>
<dbReference type="PANTHER" id="PTHR43133">
    <property type="entry name" value="RNA POLYMERASE ECF-TYPE SIGMA FACTO"/>
    <property type="match status" value="1"/>
</dbReference>
<dbReference type="InterPro" id="IPR013324">
    <property type="entry name" value="RNA_pol_sigma_r3/r4-like"/>
</dbReference>
<name>A0A364K8P7_9BACL</name>
<dbReference type="GO" id="GO:0006352">
    <property type="term" value="P:DNA-templated transcription initiation"/>
    <property type="evidence" value="ECO:0007669"/>
    <property type="project" value="InterPro"/>
</dbReference>
<evidence type="ECO:0000256" key="4">
    <source>
        <dbReference type="ARBA" id="ARBA00023163"/>
    </source>
</evidence>
<comment type="caution">
    <text evidence="7">The sequence shown here is derived from an EMBL/GenBank/DDBJ whole genome shotgun (WGS) entry which is preliminary data.</text>
</comment>
<comment type="similarity">
    <text evidence="1">Belongs to the sigma-70 factor family. ECF subfamily.</text>
</comment>
<dbReference type="PANTHER" id="PTHR43133:SF51">
    <property type="entry name" value="RNA POLYMERASE SIGMA FACTOR"/>
    <property type="match status" value="1"/>
</dbReference>
<dbReference type="Pfam" id="PF08281">
    <property type="entry name" value="Sigma70_r4_2"/>
    <property type="match status" value="1"/>
</dbReference>
<dbReference type="OrthoDB" id="9785675at2"/>
<sequence length="189" mass="22863">MNEKDHFKEDDKWVQQALRGEMDAFDSLVRKYMNRVYFLLFRMIRNPQDAEDLTQECFVKAYHHLQDYDAKRSKFSTWLMKIAVNLCIDEFRRNKKVPMLHVVEELTHEHETPESLYLRKETYENYAYKLDQLPANYRTALLLRFYENMSYQEIADVMGISTTSVRNMLYQARQRLRKSQEEVQAYGMS</sequence>
<organism evidence="7 8">
    <name type="scientific">Thermoflavimicrobium daqui</name>
    <dbReference type="NCBI Taxonomy" id="2137476"/>
    <lineage>
        <taxon>Bacteria</taxon>
        <taxon>Bacillati</taxon>
        <taxon>Bacillota</taxon>
        <taxon>Bacilli</taxon>
        <taxon>Bacillales</taxon>
        <taxon>Thermoactinomycetaceae</taxon>
        <taxon>Thermoflavimicrobium</taxon>
    </lineage>
</organism>
<dbReference type="RefSeq" id="WP_113657281.1">
    <property type="nucleotide sequence ID" value="NZ_KZ845663.1"/>
</dbReference>
<dbReference type="InterPro" id="IPR014284">
    <property type="entry name" value="RNA_pol_sigma-70_dom"/>
</dbReference>
<keyword evidence="4" id="KW-0804">Transcription</keyword>
<dbReference type="SUPFAM" id="SSF88946">
    <property type="entry name" value="Sigma2 domain of RNA polymerase sigma factors"/>
    <property type="match status" value="1"/>
</dbReference>
<evidence type="ECO:0000259" key="5">
    <source>
        <dbReference type="Pfam" id="PF04542"/>
    </source>
</evidence>
<evidence type="ECO:0000259" key="6">
    <source>
        <dbReference type="Pfam" id="PF08281"/>
    </source>
</evidence>
<evidence type="ECO:0000256" key="3">
    <source>
        <dbReference type="ARBA" id="ARBA00023082"/>
    </source>
</evidence>
<proteinExistence type="inferred from homology"/>
<keyword evidence="3" id="KW-0731">Sigma factor</keyword>
<evidence type="ECO:0000256" key="2">
    <source>
        <dbReference type="ARBA" id="ARBA00023015"/>
    </source>
</evidence>
<dbReference type="Proteomes" id="UP000251213">
    <property type="component" value="Unassembled WGS sequence"/>
</dbReference>
<dbReference type="InterPro" id="IPR039425">
    <property type="entry name" value="RNA_pol_sigma-70-like"/>
</dbReference>
<protein>
    <recommendedName>
        <fullName evidence="9">Sigma-70 family RNA polymerase sigma factor</fullName>
    </recommendedName>
</protein>
<dbReference type="InterPro" id="IPR007627">
    <property type="entry name" value="RNA_pol_sigma70_r2"/>
</dbReference>
<keyword evidence="8" id="KW-1185">Reference proteome</keyword>
<dbReference type="InterPro" id="IPR013325">
    <property type="entry name" value="RNA_pol_sigma_r2"/>
</dbReference>
<dbReference type="InterPro" id="IPR013249">
    <property type="entry name" value="RNA_pol_sigma70_r4_t2"/>
</dbReference>
<dbReference type="CDD" id="cd06171">
    <property type="entry name" value="Sigma70_r4"/>
    <property type="match status" value="1"/>
</dbReference>
<dbReference type="SUPFAM" id="SSF88659">
    <property type="entry name" value="Sigma3 and sigma4 domains of RNA polymerase sigma factors"/>
    <property type="match status" value="1"/>
</dbReference>
<feature type="domain" description="RNA polymerase sigma factor 70 region 4 type 2" evidence="6">
    <location>
        <begin position="130"/>
        <end position="176"/>
    </location>
</feature>
<gene>
    <name evidence="7" type="ORF">DL897_01090</name>
</gene>
<accession>A0A364K8P7</accession>
<dbReference type="NCBIfam" id="TIGR02937">
    <property type="entry name" value="sigma70-ECF"/>
    <property type="match status" value="1"/>
</dbReference>
<dbReference type="EMBL" id="QJKK01000001">
    <property type="protein sequence ID" value="RAL26676.1"/>
    <property type="molecule type" value="Genomic_DNA"/>
</dbReference>
<dbReference type="GO" id="GO:0016987">
    <property type="term" value="F:sigma factor activity"/>
    <property type="evidence" value="ECO:0007669"/>
    <property type="project" value="UniProtKB-KW"/>
</dbReference>
<evidence type="ECO:0000313" key="8">
    <source>
        <dbReference type="Proteomes" id="UP000251213"/>
    </source>
</evidence>